<dbReference type="HOGENOM" id="CLU_1115851_0_0_1"/>
<evidence type="ECO:0000313" key="2">
    <source>
        <dbReference type="EMBL" id="KIK60757.1"/>
    </source>
</evidence>
<feature type="region of interest" description="Disordered" evidence="1">
    <location>
        <begin position="87"/>
        <end position="130"/>
    </location>
</feature>
<gene>
    <name evidence="2" type="ORF">GYMLUDRAFT_59196</name>
</gene>
<dbReference type="OrthoDB" id="3049395at2759"/>
<reference evidence="2 3" key="1">
    <citation type="submission" date="2014-04" db="EMBL/GenBank/DDBJ databases">
        <title>Evolutionary Origins and Diversification of the Mycorrhizal Mutualists.</title>
        <authorList>
            <consortium name="DOE Joint Genome Institute"/>
            <consortium name="Mycorrhizal Genomics Consortium"/>
            <person name="Kohler A."/>
            <person name="Kuo A."/>
            <person name="Nagy L.G."/>
            <person name="Floudas D."/>
            <person name="Copeland A."/>
            <person name="Barry K.W."/>
            <person name="Cichocki N."/>
            <person name="Veneault-Fourrey C."/>
            <person name="LaButti K."/>
            <person name="Lindquist E.A."/>
            <person name="Lipzen A."/>
            <person name="Lundell T."/>
            <person name="Morin E."/>
            <person name="Murat C."/>
            <person name="Riley R."/>
            <person name="Ohm R."/>
            <person name="Sun H."/>
            <person name="Tunlid A."/>
            <person name="Henrissat B."/>
            <person name="Grigoriev I.V."/>
            <person name="Hibbett D.S."/>
            <person name="Martin F."/>
        </authorList>
    </citation>
    <scope>NUCLEOTIDE SEQUENCE [LARGE SCALE GENOMIC DNA]</scope>
    <source>
        <strain evidence="2 3">FD-317 M1</strain>
    </source>
</reference>
<accession>A0A0D0CPF9</accession>
<organism evidence="2 3">
    <name type="scientific">Collybiopsis luxurians FD-317 M1</name>
    <dbReference type="NCBI Taxonomy" id="944289"/>
    <lineage>
        <taxon>Eukaryota</taxon>
        <taxon>Fungi</taxon>
        <taxon>Dikarya</taxon>
        <taxon>Basidiomycota</taxon>
        <taxon>Agaricomycotina</taxon>
        <taxon>Agaricomycetes</taxon>
        <taxon>Agaricomycetidae</taxon>
        <taxon>Agaricales</taxon>
        <taxon>Marasmiineae</taxon>
        <taxon>Omphalotaceae</taxon>
        <taxon>Collybiopsis</taxon>
        <taxon>Collybiopsis luxurians</taxon>
    </lineage>
</organism>
<proteinExistence type="predicted"/>
<keyword evidence="3" id="KW-1185">Reference proteome</keyword>
<dbReference type="AlphaFoldDB" id="A0A0D0CPF9"/>
<dbReference type="EMBL" id="KN834773">
    <property type="protein sequence ID" value="KIK60757.1"/>
    <property type="molecule type" value="Genomic_DNA"/>
</dbReference>
<evidence type="ECO:0000256" key="1">
    <source>
        <dbReference type="SAM" id="MobiDB-lite"/>
    </source>
</evidence>
<protein>
    <submittedName>
        <fullName evidence="2">Uncharacterized protein</fullName>
    </submittedName>
</protein>
<dbReference type="Proteomes" id="UP000053593">
    <property type="component" value="Unassembled WGS sequence"/>
</dbReference>
<sequence>MIIYTTSVFMAHALTHYVARNAKANWACANGDIMKAIVNRICDCGAAIHFRFLCGSAAESNGSLTAAADLARKVLYMPVVTEVPLVSSPRPLDNQHREVGRPRVSTDVPAPAENHSRAENAFSGQDDSWLSSHRNRSKMLRRRDAYCAKLLQHARGSANFWKIFKEYTGSSAVANDSGSLTAVDLCSVFEERMNPPNILPQSFDEAQYHINETLASVLPSCTRDVTAEKFFDRVMTVDDVDRAKELHPG</sequence>
<name>A0A0D0CPF9_9AGAR</name>
<evidence type="ECO:0000313" key="3">
    <source>
        <dbReference type="Proteomes" id="UP000053593"/>
    </source>
</evidence>